<dbReference type="InterPro" id="IPR046153">
    <property type="entry name" value="DUF6155"/>
</dbReference>
<organism evidence="1 2">
    <name type="scientific">Flavobacterium keumense</name>
    <dbReference type="NCBI Taxonomy" id="1306518"/>
    <lineage>
        <taxon>Bacteria</taxon>
        <taxon>Pseudomonadati</taxon>
        <taxon>Bacteroidota</taxon>
        <taxon>Flavobacteriia</taxon>
        <taxon>Flavobacteriales</taxon>
        <taxon>Flavobacteriaceae</taxon>
        <taxon>Flavobacterium</taxon>
    </lineage>
</organism>
<dbReference type="Pfam" id="PF19652">
    <property type="entry name" value="DUF6155"/>
    <property type="match status" value="1"/>
</dbReference>
<dbReference type="Proteomes" id="UP001232117">
    <property type="component" value="Chromosome"/>
</dbReference>
<sequence length="177" mass="20924">MSKRDLKNYLSELDKGQLEEQIIELYEKFNAVKVFYDFIFNPKEEKLLQEYKLKISNEYFPISRVRSRGKTKPKLRRSVAQKAIKHFITLGVDCFLIADIMLYAIEIAQTYSSENGIKQELFYKSMLNSYEQATNYIVSNGIFNEYKSRIIAIHEATINQNWKNKHEFESIVSKIKI</sequence>
<name>A0ABY8N5I1_9FLAO</name>
<evidence type="ECO:0000313" key="2">
    <source>
        <dbReference type="Proteomes" id="UP001232117"/>
    </source>
</evidence>
<reference evidence="1 2" key="2">
    <citation type="submission" date="2023-06" db="EMBL/GenBank/DDBJ databases">
        <title>Complete Genome Sequence of Flavobacterium keumense K3R-10.</title>
        <authorList>
            <person name="Jeong H."/>
            <person name="Jhang S.Y."/>
            <person name="Kim J.N."/>
        </authorList>
    </citation>
    <scope>NUCLEOTIDE SEQUENCE [LARGE SCALE GENOMIC DNA]</scope>
    <source>
        <strain evidence="1 2">K3R-10</strain>
    </source>
</reference>
<reference evidence="1 2" key="1">
    <citation type="submission" date="2022-02" db="EMBL/GenBank/DDBJ databases">
        <authorList>
            <person name="Cha I.-T."/>
            <person name="Lee K.-E."/>
            <person name="Park S.-J."/>
        </authorList>
    </citation>
    <scope>NUCLEOTIDE SEQUENCE [LARGE SCALE GENOMIC DNA]</scope>
    <source>
        <strain evidence="1 2">K3R-10</strain>
    </source>
</reference>
<evidence type="ECO:0000313" key="1">
    <source>
        <dbReference type="EMBL" id="WGK94126.1"/>
    </source>
</evidence>
<keyword evidence="2" id="KW-1185">Reference proteome</keyword>
<gene>
    <name evidence="1" type="ORF">MG292_08560</name>
</gene>
<proteinExistence type="predicted"/>
<dbReference type="EMBL" id="CP092332">
    <property type="protein sequence ID" value="WGK94126.1"/>
    <property type="molecule type" value="Genomic_DNA"/>
</dbReference>
<protein>
    <submittedName>
        <fullName evidence="1">DUF6155 family protein</fullName>
    </submittedName>
</protein>
<dbReference type="RefSeq" id="WP_264533147.1">
    <property type="nucleotide sequence ID" value="NZ_CP092332.1"/>
</dbReference>
<accession>A0ABY8N5I1</accession>